<evidence type="ECO:0000256" key="2">
    <source>
        <dbReference type="ARBA" id="ARBA00008488"/>
    </source>
</evidence>
<organism evidence="9 10">
    <name type="scientific">Candidatus Erysipelatoclostridium merdavium</name>
    <dbReference type="NCBI Taxonomy" id="2838566"/>
    <lineage>
        <taxon>Bacteria</taxon>
        <taxon>Bacillati</taxon>
        <taxon>Bacillota</taxon>
        <taxon>Erysipelotrichia</taxon>
        <taxon>Erysipelotrichales</taxon>
        <taxon>Erysipelotrichales incertae sedis</taxon>
    </lineage>
</organism>
<sequence length="218" mass="24583">MKIFKKAMDPISSETHFIGAILSLVALIIMMIVAAVENSPSLTKVGITVFGLSSVALYSASSIYHYFNGNENNKIKQFLRKMDHAMIYVLIAGTYTPICLTYLDYPHSIYFLIVIWSIAAIGILIKLFWINAPRFLSTLFYLLMGWAVIFDFPAFSKIPLGCLALIACGGVSYTIGAIIYILKKPNWFKNFGFHELFHIFVMIGSAFHFVAIFFYVLL</sequence>
<keyword evidence="7" id="KW-0862">Zinc</keyword>
<comment type="subcellular location">
    <subcellularLocation>
        <location evidence="1">Cell membrane</location>
        <topology evidence="1">Multi-pass membrane protein</topology>
    </subcellularLocation>
</comment>
<reference evidence="9" key="1">
    <citation type="journal article" date="2021" name="PeerJ">
        <title>Extensive microbial diversity within the chicken gut microbiome revealed by metagenomics and culture.</title>
        <authorList>
            <person name="Gilroy R."/>
            <person name="Ravi A."/>
            <person name="Getino M."/>
            <person name="Pursley I."/>
            <person name="Horton D.L."/>
            <person name="Alikhan N.F."/>
            <person name="Baker D."/>
            <person name="Gharbi K."/>
            <person name="Hall N."/>
            <person name="Watson M."/>
            <person name="Adriaenssens E.M."/>
            <person name="Foster-Nyarko E."/>
            <person name="Jarju S."/>
            <person name="Secka A."/>
            <person name="Antonio M."/>
            <person name="Oren A."/>
            <person name="Chaudhuri R.R."/>
            <person name="La Ragione R."/>
            <person name="Hildebrand F."/>
            <person name="Pallen M.J."/>
        </authorList>
    </citation>
    <scope>NUCLEOTIDE SEQUENCE</scope>
    <source>
        <strain evidence="9">ChiGjej1B1-14440</strain>
    </source>
</reference>
<feature type="binding site" evidence="7">
    <location>
        <position position="194"/>
    </location>
    <ligand>
        <name>Zn(2+)</name>
        <dbReference type="ChEBI" id="CHEBI:29105"/>
    </ligand>
</feature>
<reference evidence="9" key="2">
    <citation type="submission" date="2021-04" db="EMBL/GenBank/DDBJ databases">
        <authorList>
            <person name="Gilroy R."/>
        </authorList>
    </citation>
    <scope>NUCLEOTIDE SEQUENCE</scope>
    <source>
        <strain evidence="9">ChiGjej1B1-14440</strain>
    </source>
</reference>
<keyword evidence="5 8" id="KW-1133">Transmembrane helix</keyword>
<dbReference type="GO" id="GO:0140911">
    <property type="term" value="F:pore-forming activity"/>
    <property type="evidence" value="ECO:0007669"/>
    <property type="project" value="InterPro"/>
</dbReference>
<dbReference type="EMBL" id="DXET01000101">
    <property type="protein sequence ID" value="HIX81213.1"/>
    <property type="molecule type" value="Genomic_DNA"/>
</dbReference>
<keyword evidence="3" id="KW-1003">Cell membrane</keyword>
<keyword evidence="4 8" id="KW-0812">Transmembrane</keyword>
<evidence type="ECO:0000256" key="8">
    <source>
        <dbReference type="SAM" id="Phobius"/>
    </source>
</evidence>
<protein>
    <submittedName>
        <fullName evidence="9">Hemolysin III family protein</fullName>
    </submittedName>
</protein>
<dbReference type="InterPro" id="IPR004254">
    <property type="entry name" value="AdipoR/HlyIII-related"/>
</dbReference>
<feature type="transmembrane region" description="Helical" evidence="8">
    <location>
        <begin position="158"/>
        <end position="182"/>
    </location>
</feature>
<dbReference type="AlphaFoldDB" id="A0A9D1XKH1"/>
<feature type="transmembrane region" description="Helical" evidence="8">
    <location>
        <begin position="42"/>
        <end position="64"/>
    </location>
</feature>
<dbReference type="PANTHER" id="PTHR20855">
    <property type="entry name" value="ADIPOR/PROGESTIN RECEPTOR-RELATED"/>
    <property type="match status" value="1"/>
</dbReference>
<proteinExistence type="inferred from homology"/>
<accession>A0A9D1XKH1</accession>
<dbReference type="PANTHER" id="PTHR20855:SF3">
    <property type="entry name" value="LD03007P"/>
    <property type="match status" value="1"/>
</dbReference>
<feature type="transmembrane region" description="Helical" evidence="8">
    <location>
        <begin position="135"/>
        <end position="152"/>
    </location>
</feature>
<dbReference type="GO" id="GO:0046872">
    <property type="term" value="F:metal ion binding"/>
    <property type="evidence" value="ECO:0007669"/>
    <property type="project" value="UniProtKB-KW"/>
</dbReference>
<keyword evidence="7" id="KW-0479">Metal-binding</keyword>
<evidence type="ECO:0000256" key="7">
    <source>
        <dbReference type="PIRSR" id="PIRSR604254-1"/>
    </source>
</evidence>
<evidence type="ECO:0000256" key="5">
    <source>
        <dbReference type="ARBA" id="ARBA00022989"/>
    </source>
</evidence>
<feature type="transmembrane region" description="Helical" evidence="8">
    <location>
        <begin position="194"/>
        <end position="217"/>
    </location>
</feature>
<dbReference type="InterPro" id="IPR005744">
    <property type="entry name" value="Hy-lIII"/>
</dbReference>
<evidence type="ECO:0000256" key="3">
    <source>
        <dbReference type="ARBA" id="ARBA00022475"/>
    </source>
</evidence>
<evidence type="ECO:0000313" key="10">
    <source>
        <dbReference type="Proteomes" id="UP000886724"/>
    </source>
</evidence>
<dbReference type="NCBIfam" id="TIGR01065">
    <property type="entry name" value="hlyIII"/>
    <property type="match status" value="1"/>
</dbReference>
<feature type="transmembrane region" description="Helical" evidence="8">
    <location>
        <begin position="16"/>
        <end position="36"/>
    </location>
</feature>
<evidence type="ECO:0000256" key="4">
    <source>
        <dbReference type="ARBA" id="ARBA00022692"/>
    </source>
</evidence>
<dbReference type="Proteomes" id="UP000886724">
    <property type="component" value="Unassembled WGS sequence"/>
</dbReference>
<gene>
    <name evidence="9" type="ORF">H9980_04475</name>
</gene>
<evidence type="ECO:0000313" key="9">
    <source>
        <dbReference type="EMBL" id="HIX81213.1"/>
    </source>
</evidence>
<feature type="transmembrane region" description="Helical" evidence="8">
    <location>
        <begin position="85"/>
        <end position="103"/>
    </location>
</feature>
<keyword evidence="6 8" id="KW-0472">Membrane</keyword>
<name>A0A9D1XKH1_9FIRM</name>
<dbReference type="Pfam" id="PF03006">
    <property type="entry name" value="HlyIII"/>
    <property type="match status" value="1"/>
</dbReference>
<evidence type="ECO:0000256" key="1">
    <source>
        <dbReference type="ARBA" id="ARBA00004651"/>
    </source>
</evidence>
<feature type="transmembrane region" description="Helical" evidence="8">
    <location>
        <begin position="109"/>
        <end position="128"/>
    </location>
</feature>
<comment type="similarity">
    <text evidence="2">Belongs to the UPF0073 (Hly-III) family.</text>
</comment>
<evidence type="ECO:0000256" key="6">
    <source>
        <dbReference type="ARBA" id="ARBA00023136"/>
    </source>
</evidence>
<comment type="caution">
    <text evidence="9">The sequence shown here is derived from an EMBL/GenBank/DDBJ whole genome shotgun (WGS) entry which is preliminary data.</text>
</comment>
<feature type="binding site" evidence="7">
    <location>
        <position position="65"/>
    </location>
    <ligand>
        <name>Zn(2+)</name>
        <dbReference type="ChEBI" id="CHEBI:29105"/>
    </ligand>
</feature>
<feature type="binding site" evidence="7">
    <location>
        <position position="198"/>
    </location>
    <ligand>
        <name>Zn(2+)</name>
        <dbReference type="ChEBI" id="CHEBI:29105"/>
    </ligand>
</feature>
<dbReference type="GO" id="GO:0005886">
    <property type="term" value="C:plasma membrane"/>
    <property type="evidence" value="ECO:0007669"/>
    <property type="project" value="UniProtKB-SubCell"/>
</dbReference>